<evidence type="ECO:0000313" key="2">
    <source>
        <dbReference type="EMBL" id="NYJ37745.1"/>
    </source>
</evidence>
<dbReference type="EMBL" id="JACCFS010000001">
    <property type="protein sequence ID" value="NYJ37745.1"/>
    <property type="molecule type" value="Genomic_DNA"/>
</dbReference>
<protein>
    <submittedName>
        <fullName evidence="2">Uncharacterized protein</fullName>
    </submittedName>
</protein>
<dbReference type="AlphaFoldDB" id="A0A7Z0ESZ0"/>
<sequence>MLTTDARTLLSALLRDLPGDHHVLTLNTGHAMSTAVDVRGEGFDIEHPEVVERLCAAVTRSSPSALVLRTFTDRVSHTLPDGTAVPVKLVRGWRVGERTLYPLDEAEMFDAHCTDAASGEPLPPERGVEYTSAPEIDLSSFDELR</sequence>
<name>A0A7Z0ESZ0_9ACTN</name>
<feature type="region of interest" description="Disordered" evidence="1">
    <location>
        <begin position="115"/>
        <end position="145"/>
    </location>
</feature>
<dbReference type="Proteomes" id="UP000572051">
    <property type="component" value="Unassembled WGS sequence"/>
</dbReference>
<keyword evidence="3" id="KW-1185">Reference proteome</keyword>
<reference evidence="2 3" key="1">
    <citation type="submission" date="2020-07" db="EMBL/GenBank/DDBJ databases">
        <title>Sequencing the genomes of 1000 actinobacteria strains.</title>
        <authorList>
            <person name="Klenk H.-P."/>
        </authorList>
    </citation>
    <scope>NUCLEOTIDE SEQUENCE [LARGE SCALE GENOMIC DNA]</scope>
    <source>
        <strain evidence="2 3">DSM 44442</strain>
    </source>
</reference>
<organism evidence="2 3">
    <name type="scientific">Nocardiopsis aegyptia</name>
    <dbReference type="NCBI Taxonomy" id="220378"/>
    <lineage>
        <taxon>Bacteria</taxon>
        <taxon>Bacillati</taxon>
        <taxon>Actinomycetota</taxon>
        <taxon>Actinomycetes</taxon>
        <taxon>Streptosporangiales</taxon>
        <taxon>Nocardiopsidaceae</taxon>
        <taxon>Nocardiopsis</taxon>
    </lineage>
</organism>
<dbReference type="RefSeq" id="WP_179828731.1">
    <property type="nucleotide sequence ID" value="NZ_JACCFS010000001.1"/>
</dbReference>
<evidence type="ECO:0000256" key="1">
    <source>
        <dbReference type="SAM" id="MobiDB-lite"/>
    </source>
</evidence>
<gene>
    <name evidence="2" type="ORF">HNR10_005626</name>
</gene>
<accession>A0A7Z0ESZ0</accession>
<evidence type="ECO:0000313" key="3">
    <source>
        <dbReference type="Proteomes" id="UP000572051"/>
    </source>
</evidence>
<comment type="caution">
    <text evidence="2">The sequence shown here is derived from an EMBL/GenBank/DDBJ whole genome shotgun (WGS) entry which is preliminary data.</text>
</comment>
<proteinExistence type="predicted"/>